<sequence>MIGLSLFVLSALLLLLSADTSSALGHPAESAAFSLFCSGIVLLVAGFLVPSFLGRRKDPGQWEYIPLSNSRAQSSTSVPLDAFDKLETLKKAKIRKLLLSIALAIFILCLRVELYRQSVRRSYCASFNVSAFIPLILAVYEFLISRRKSSLKSPDSVPKYFTSILSTLVLAIAGLLTTSLKDGWRGTFICPIIGSNSKITLSFQVLGSVFDAVLILLMARLTDYAGPRDGTIIVWKTSTLWGFVLLGSAIIWFAIEILLLSVPIGDRLWVLSPLPSYFDALKQSALFAMFCLSASKAVFDATVLTLTFVFTSLLTYYSLFSCVWTSFSAFPALDIAKTALVSILLHITGYIYLRSSSSPDIDGKRGLRPNGWLRWVILVSLVMSITFIFEQTKSSPFHPIDTFIENAKGTHDRWITKASSSKSLKDAVLEYQRRYHQAPPPGFDVWYEYATNRSSVIIDDYDQIYEDLLPFRSISPKRLRDLVSLMVNDHWNEVSSVVVRNGKAEPQADIRPTHRWMVEGISRMIDPYSKYLPDMDIAFNLNDECRVAVPWETLESITNTGNTKSPLGAEVSNSWSDHRAKSWSYSAGDPKSHRMFVDHSFKKVYDSFGRTLCSPESKARTTIVWNKQVLCTACTEPHSLGQFIRDWKLSADICHQPDLSFLHGFFLSPASFKVSQELLPVFSQSKVSGFNDILYPSSWNYIDKVKYEPSNEHPDPPYSEKQPAAFWRGTTSEGRSNYGTWKGMVRQRLIHLANNHTSNTVSVLLPTAKKDAFSYQTFAGSEIFQSLGLNTSIFIAESVARCAGEDCEDQTREFGTVPRTDFQDHWKYRFLFDMDGAGFSGRFLPFLKSNSLPFRTSLFRQWLDSRLTPWLHFVPQDLRLHDFFSTLAYFAGAKELDNNGNMKRAIMEPHTTAGEWIAGEGQKWANTAIRKEDMEIYMFRLLLEWGRLTDDRRDELGFLV</sequence>
<comment type="caution">
    <text evidence="1">The sequence shown here is derived from an EMBL/GenBank/DDBJ whole genome shotgun (WGS) entry which is preliminary data.</text>
</comment>
<gene>
    <name evidence="1" type="ORF">LOY88_001047</name>
</gene>
<accession>A0ACB8V309</accession>
<organism evidence="1">
    <name type="scientific">Ophidiomyces ophidiicola</name>
    <dbReference type="NCBI Taxonomy" id="1387563"/>
    <lineage>
        <taxon>Eukaryota</taxon>
        <taxon>Fungi</taxon>
        <taxon>Dikarya</taxon>
        <taxon>Ascomycota</taxon>
        <taxon>Pezizomycotina</taxon>
        <taxon>Eurotiomycetes</taxon>
        <taxon>Eurotiomycetidae</taxon>
        <taxon>Onygenales</taxon>
        <taxon>Onygenaceae</taxon>
        <taxon>Ophidiomyces</taxon>
    </lineage>
</organism>
<name>A0ACB8V309_9EURO</name>
<protein>
    <submittedName>
        <fullName evidence="1">Uncharacterized protein</fullName>
    </submittedName>
</protein>
<dbReference type="EMBL" id="JALBCA010000011">
    <property type="protein sequence ID" value="KAI2391523.1"/>
    <property type="molecule type" value="Genomic_DNA"/>
</dbReference>
<evidence type="ECO:0000313" key="1">
    <source>
        <dbReference type="EMBL" id="KAI2391523.1"/>
    </source>
</evidence>
<proteinExistence type="predicted"/>
<reference evidence="1" key="1">
    <citation type="journal article" date="2022" name="bioRxiv">
        <title>Population genetic analysis of Ophidiomyces ophidiicola, the causative agent of snake fungal disease, indicates recent introductions to the USA.</title>
        <authorList>
            <person name="Ladner J.T."/>
            <person name="Palmer J.M."/>
            <person name="Ettinger C.L."/>
            <person name="Stajich J.E."/>
            <person name="Farrell T.M."/>
            <person name="Glorioso B.M."/>
            <person name="Lawson B."/>
            <person name="Price S.J."/>
            <person name="Stengle A.G."/>
            <person name="Grear D.A."/>
            <person name="Lorch J.M."/>
        </authorList>
    </citation>
    <scope>NUCLEOTIDE SEQUENCE</scope>
    <source>
        <strain evidence="1">NWHC 24266-5</strain>
    </source>
</reference>